<feature type="non-terminal residue" evidence="1">
    <location>
        <position position="1"/>
    </location>
</feature>
<dbReference type="OrthoDB" id="9451547at2759"/>
<sequence length="70" mass="7622">RTLSSVVWSCLVTIFACTWVSVHHNVVPASESGIDGAALLDRVGIAALTMLVPEYTLAWAARQWIVARQI</sequence>
<dbReference type="Proteomes" id="UP000076532">
    <property type="component" value="Unassembled WGS sequence"/>
</dbReference>
<dbReference type="EMBL" id="KV417649">
    <property type="protein sequence ID" value="KZP12342.1"/>
    <property type="molecule type" value="Genomic_DNA"/>
</dbReference>
<reference evidence="1 2" key="1">
    <citation type="journal article" date="2016" name="Mol. Biol. Evol.">
        <title>Comparative Genomics of Early-Diverging Mushroom-Forming Fungi Provides Insights into the Origins of Lignocellulose Decay Capabilities.</title>
        <authorList>
            <person name="Nagy L.G."/>
            <person name="Riley R."/>
            <person name="Tritt A."/>
            <person name="Adam C."/>
            <person name="Daum C."/>
            <person name="Floudas D."/>
            <person name="Sun H."/>
            <person name="Yadav J.S."/>
            <person name="Pangilinan J."/>
            <person name="Larsson K.H."/>
            <person name="Matsuura K."/>
            <person name="Barry K."/>
            <person name="Labutti K."/>
            <person name="Kuo R."/>
            <person name="Ohm R.A."/>
            <person name="Bhattacharya S.S."/>
            <person name="Shirouzu T."/>
            <person name="Yoshinaga Y."/>
            <person name="Martin F.M."/>
            <person name="Grigoriev I.V."/>
            <person name="Hibbett D.S."/>
        </authorList>
    </citation>
    <scope>NUCLEOTIDE SEQUENCE [LARGE SCALE GENOMIC DNA]</scope>
    <source>
        <strain evidence="1 2">CBS 109695</strain>
    </source>
</reference>
<proteinExistence type="predicted"/>
<dbReference type="PANTHER" id="PTHR35043:SF8">
    <property type="entry name" value="DUF4220 DOMAIN-CONTAINING PROTEIN"/>
    <property type="match status" value="1"/>
</dbReference>
<evidence type="ECO:0000313" key="2">
    <source>
        <dbReference type="Proteomes" id="UP000076532"/>
    </source>
</evidence>
<organism evidence="1 2">
    <name type="scientific">Athelia psychrophila</name>
    <dbReference type="NCBI Taxonomy" id="1759441"/>
    <lineage>
        <taxon>Eukaryota</taxon>
        <taxon>Fungi</taxon>
        <taxon>Dikarya</taxon>
        <taxon>Basidiomycota</taxon>
        <taxon>Agaricomycotina</taxon>
        <taxon>Agaricomycetes</taxon>
        <taxon>Agaricomycetidae</taxon>
        <taxon>Atheliales</taxon>
        <taxon>Atheliaceae</taxon>
        <taxon>Athelia</taxon>
    </lineage>
</organism>
<dbReference type="AlphaFoldDB" id="A0A166B729"/>
<feature type="non-terminal residue" evidence="1">
    <location>
        <position position="70"/>
    </location>
</feature>
<evidence type="ECO:0000313" key="1">
    <source>
        <dbReference type="EMBL" id="KZP12342.1"/>
    </source>
</evidence>
<keyword evidence="2" id="KW-1185">Reference proteome</keyword>
<name>A0A166B729_9AGAM</name>
<dbReference type="PANTHER" id="PTHR35043">
    <property type="entry name" value="TRANSCRIPTION FACTOR DOMAIN-CONTAINING PROTEIN"/>
    <property type="match status" value="1"/>
</dbReference>
<protein>
    <submittedName>
        <fullName evidence="1">Uncharacterized protein</fullName>
    </submittedName>
</protein>
<accession>A0A166B729</accession>
<gene>
    <name evidence="1" type="ORF">FIBSPDRAFT_667099</name>
</gene>